<sequence length="45" mass="5024">MNGGNIDIVILTPDTDPLLLYEIFLNGKLLCSSLPPPFQIKGHWE</sequence>
<protein>
    <submittedName>
        <fullName evidence="1">Uncharacterized protein</fullName>
    </submittedName>
</protein>
<gene>
    <name evidence="1" type="ORF">A45J_0889</name>
</gene>
<name>A0A5J4L6H7_9ZZZZ</name>
<dbReference type="AlphaFoldDB" id="A0A5J4L6H7"/>
<organism evidence="1">
    <name type="scientific">hot springs metagenome</name>
    <dbReference type="NCBI Taxonomy" id="433727"/>
    <lineage>
        <taxon>unclassified sequences</taxon>
        <taxon>metagenomes</taxon>
        <taxon>ecological metagenomes</taxon>
    </lineage>
</organism>
<dbReference type="EMBL" id="BLAB01000001">
    <property type="protein sequence ID" value="GER93156.1"/>
    <property type="molecule type" value="Genomic_DNA"/>
</dbReference>
<evidence type="ECO:0000313" key="1">
    <source>
        <dbReference type="EMBL" id="GER93156.1"/>
    </source>
</evidence>
<proteinExistence type="predicted"/>
<reference evidence="1" key="1">
    <citation type="submission" date="2019-10" db="EMBL/GenBank/DDBJ databases">
        <title>Metagenomic sequencing of thiosulfate-disproportionating enrichment culture.</title>
        <authorList>
            <person name="Umezawa K."/>
            <person name="Kojima H."/>
            <person name="Fukui M."/>
        </authorList>
    </citation>
    <scope>NUCLEOTIDE SEQUENCE</scope>
    <source>
        <strain evidence="1">45J</strain>
    </source>
</reference>
<accession>A0A5J4L6H7</accession>
<comment type="caution">
    <text evidence="1">The sequence shown here is derived from an EMBL/GenBank/DDBJ whole genome shotgun (WGS) entry which is preliminary data.</text>
</comment>